<dbReference type="EMBL" id="MT142786">
    <property type="protein sequence ID" value="QJA88536.1"/>
    <property type="molecule type" value="Genomic_DNA"/>
</dbReference>
<feature type="compositionally biased region" description="Basic and acidic residues" evidence="1">
    <location>
        <begin position="78"/>
        <end position="91"/>
    </location>
</feature>
<dbReference type="AlphaFoldDB" id="A0A6M3L1Y1"/>
<proteinExistence type="predicted"/>
<feature type="region of interest" description="Disordered" evidence="1">
    <location>
        <begin position="71"/>
        <end position="105"/>
    </location>
</feature>
<reference evidence="2" key="1">
    <citation type="submission" date="2020-03" db="EMBL/GenBank/DDBJ databases">
        <title>The deep terrestrial virosphere.</title>
        <authorList>
            <person name="Holmfeldt K."/>
            <person name="Nilsson E."/>
            <person name="Simone D."/>
            <person name="Lopez-Fernandez M."/>
            <person name="Wu X."/>
            <person name="de Brujin I."/>
            <person name="Lundin D."/>
            <person name="Andersson A."/>
            <person name="Bertilsson S."/>
            <person name="Dopson M."/>
        </authorList>
    </citation>
    <scope>NUCLEOTIDE SEQUENCE</scope>
    <source>
        <strain evidence="2">MM415B02743</strain>
    </source>
</reference>
<name>A0A6M3L1Y1_9ZZZZ</name>
<organism evidence="2">
    <name type="scientific">viral metagenome</name>
    <dbReference type="NCBI Taxonomy" id="1070528"/>
    <lineage>
        <taxon>unclassified sequences</taxon>
        <taxon>metagenomes</taxon>
        <taxon>organismal metagenomes</taxon>
    </lineage>
</organism>
<evidence type="ECO:0000313" key="2">
    <source>
        <dbReference type="EMBL" id="QJA88536.1"/>
    </source>
</evidence>
<protein>
    <submittedName>
        <fullName evidence="2">Uncharacterized protein</fullName>
    </submittedName>
</protein>
<accession>A0A6M3L1Y1</accession>
<sequence>MFFYCEKHNEQLEFEILTHESLLKYGHQLIDWDDGCGPVDYIGNLRERISELDNFLKTHTDCGIVVNNEKGQQMWPENRAEKEKSDADKGLPSKVRTTFTSKGNMPSTKKLTTLLKSRRCFDRLNKIVGRFA</sequence>
<feature type="compositionally biased region" description="Polar residues" evidence="1">
    <location>
        <begin position="95"/>
        <end position="105"/>
    </location>
</feature>
<evidence type="ECO:0000256" key="1">
    <source>
        <dbReference type="SAM" id="MobiDB-lite"/>
    </source>
</evidence>
<gene>
    <name evidence="2" type="ORF">MM415B02743_0007</name>
</gene>